<dbReference type="RefSeq" id="WP_106228434.1">
    <property type="nucleotide sequence ID" value="NZ_PVTV01000016.1"/>
</dbReference>
<proteinExistence type="inferred from homology"/>
<evidence type="ECO:0000256" key="6">
    <source>
        <dbReference type="SAM" id="SignalP"/>
    </source>
</evidence>
<comment type="caution">
    <text evidence="7">The sequence shown here is derived from an EMBL/GenBank/DDBJ whole genome shotgun (WGS) entry which is preliminary data.</text>
</comment>
<sequence length="334" mass="36234">MKQLSRITLAMVLALSGLSANAQTLLNASYDVAREFYKDYNAAFVSHYKKTTGKDVKIDQAHGGSSAQARAVNDGLDADVVTMNTTTDVDFLASTGIVAKDWNKRFPNSASPTTSTMLFLTRNGNPKGIKDWDDLVKPGIKVIVVNPKTGGNGRMAYLAVWGYVKKKGGSDADAAEFVSKLYKNVPVLAKGGRDATTIFLQRNIGDVLVTFESEVVSVDREFGAGKVDAIHPSISIVAENPVAVVERTVAKKGTAELAKAYLDYLYSEEAQEIAAKHALRPRSATVLKKHAATFKPLQLFTVNEVFGSFAEAQKLHFNDGGQFDKIYTVNKFSP</sequence>
<evidence type="ECO:0000256" key="5">
    <source>
        <dbReference type="ARBA" id="ARBA00022764"/>
    </source>
</evidence>
<dbReference type="GO" id="GO:1902358">
    <property type="term" value="P:sulfate transmembrane transport"/>
    <property type="evidence" value="ECO:0007669"/>
    <property type="project" value="InterPro"/>
</dbReference>
<dbReference type="PANTHER" id="PTHR30368:SF2">
    <property type="entry name" value="SULFATE-BINDING PROTEIN"/>
    <property type="match status" value="1"/>
</dbReference>
<keyword evidence="8" id="KW-1185">Reference proteome</keyword>
<accession>A0A2T0XD31</accession>
<dbReference type="GO" id="GO:0042597">
    <property type="term" value="C:periplasmic space"/>
    <property type="evidence" value="ECO:0007669"/>
    <property type="project" value="UniProtKB-SubCell"/>
</dbReference>
<dbReference type="NCBIfam" id="NF008106">
    <property type="entry name" value="PRK10852.1"/>
    <property type="match status" value="1"/>
</dbReference>
<dbReference type="EMBL" id="PVTV01000016">
    <property type="protein sequence ID" value="PRY96854.1"/>
    <property type="molecule type" value="Genomic_DNA"/>
</dbReference>
<dbReference type="AlphaFoldDB" id="A0A2T0XD31"/>
<dbReference type="Gene3D" id="3.40.190.10">
    <property type="entry name" value="Periplasmic binding protein-like II"/>
    <property type="match status" value="2"/>
</dbReference>
<evidence type="ECO:0000313" key="8">
    <source>
        <dbReference type="Proteomes" id="UP000238308"/>
    </source>
</evidence>
<dbReference type="InterPro" id="IPR005669">
    <property type="entry name" value="Thiosulph/SO4-bd"/>
</dbReference>
<keyword evidence="5" id="KW-0574">Periplasm</keyword>
<dbReference type="NCBIfam" id="NF008022">
    <property type="entry name" value="PRK10752.1"/>
    <property type="match status" value="1"/>
</dbReference>
<comment type="similarity">
    <text evidence="2">Belongs to the prokaryotic sulfate-binding protein family.</text>
</comment>
<reference evidence="7 8" key="1">
    <citation type="submission" date="2018-03" db="EMBL/GenBank/DDBJ databases">
        <title>Genomic Encyclopedia of Type Strains, Phase III (KMG-III): the genomes of soil and plant-associated and newly described type strains.</title>
        <authorList>
            <person name="Whitman W."/>
        </authorList>
    </citation>
    <scope>NUCLEOTIDE SEQUENCE [LARGE SCALE GENOMIC DNA]</scope>
    <source>
        <strain evidence="7 8">MWH-P2sevCIIIb</strain>
    </source>
</reference>
<dbReference type="OrthoDB" id="9802127at2"/>
<name>A0A2T0XD31_9BURK</name>
<evidence type="ECO:0000256" key="3">
    <source>
        <dbReference type="ARBA" id="ARBA00022448"/>
    </source>
</evidence>
<protein>
    <submittedName>
        <fullName evidence="7">Sulfate transport system substrate-binding protein</fullName>
    </submittedName>
</protein>
<evidence type="ECO:0000313" key="7">
    <source>
        <dbReference type="EMBL" id="PRY96854.1"/>
    </source>
</evidence>
<dbReference type="NCBIfam" id="TIGR00971">
    <property type="entry name" value="3a0106s03"/>
    <property type="match status" value="1"/>
</dbReference>
<evidence type="ECO:0000256" key="2">
    <source>
        <dbReference type="ARBA" id="ARBA00006099"/>
    </source>
</evidence>
<dbReference type="PANTHER" id="PTHR30368">
    <property type="entry name" value="SULFATE-BINDING PROTEIN"/>
    <property type="match status" value="1"/>
</dbReference>
<gene>
    <name evidence="7" type="ORF">BCM14_2610</name>
</gene>
<feature type="chain" id="PRO_5015581418" evidence="6">
    <location>
        <begin position="23"/>
        <end position="334"/>
    </location>
</feature>
<dbReference type="Proteomes" id="UP000238308">
    <property type="component" value="Unassembled WGS sequence"/>
</dbReference>
<evidence type="ECO:0000256" key="1">
    <source>
        <dbReference type="ARBA" id="ARBA00004418"/>
    </source>
</evidence>
<dbReference type="Pfam" id="PF13531">
    <property type="entry name" value="SBP_bac_11"/>
    <property type="match status" value="1"/>
</dbReference>
<dbReference type="GO" id="GO:0140104">
    <property type="term" value="F:molecular carrier activity"/>
    <property type="evidence" value="ECO:0007669"/>
    <property type="project" value="InterPro"/>
</dbReference>
<feature type="signal peptide" evidence="6">
    <location>
        <begin position="1"/>
        <end position="22"/>
    </location>
</feature>
<evidence type="ECO:0000256" key="4">
    <source>
        <dbReference type="ARBA" id="ARBA00022729"/>
    </source>
</evidence>
<comment type="subcellular location">
    <subcellularLocation>
        <location evidence="1">Periplasm</location>
    </subcellularLocation>
</comment>
<keyword evidence="3" id="KW-0813">Transport</keyword>
<keyword evidence="4 6" id="KW-0732">Signal</keyword>
<organism evidence="7 8">
    <name type="scientific">Jezberella montanilacus</name>
    <dbReference type="NCBI Taxonomy" id="323426"/>
    <lineage>
        <taxon>Bacteria</taxon>
        <taxon>Pseudomonadati</taxon>
        <taxon>Pseudomonadota</taxon>
        <taxon>Betaproteobacteria</taxon>
        <taxon>Burkholderiales</taxon>
        <taxon>Alcaligenaceae</taxon>
        <taxon>Jezberella</taxon>
    </lineage>
</organism>
<dbReference type="CDD" id="cd01005">
    <property type="entry name" value="PBP2_CysP"/>
    <property type="match status" value="1"/>
</dbReference>
<dbReference type="SUPFAM" id="SSF53850">
    <property type="entry name" value="Periplasmic binding protein-like II"/>
    <property type="match status" value="1"/>
</dbReference>